<dbReference type="Proteomes" id="UP000001227">
    <property type="component" value="Chromosome"/>
</dbReference>
<dbReference type="KEGG" id="aas:Aasi_0889"/>
<dbReference type="HOGENOM" id="CLU_1324178_0_0_10"/>
<name>B3ESQ5_AMOA5</name>
<accession>B3ESQ5</accession>
<keyword evidence="4" id="KW-1185">Reference proteome</keyword>
<proteinExistence type="predicted"/>
<dbReference type="AlphaFoldDB" id="B3ESQ5"/>
<evidence type="ECO:0000313" key="3">
    <source>
        <dbReference type="EMBL" id="ACE06257.1"/>
    </source>
</evidence>
<evidence type="ECO:0000313" key="4">
    <source>
        <dbReference type="Proteomes" id="UP000001227"/>
    </source>
</evidence>
<dbReference type="RefSeq" id="WP_012473019.1">
    <property type="nucleotide sequence ID" value="NC_010830.1"/>
</dbReference>
<dbReference type="EMBL" id="CP001102">
    <property type="protein sequence ID" value="ACE06257.1"/>
    <property type="molecule type" value="Genomic_DNA"/>
</dbReference>
<evidence type="ECO:0000259" key="2">
    <source>
        <dbReference type="Pfam" id="PF12508"/>
    </source>
</evidence>
<gene>
    <name evidence="3" type="ordered locus">Aasi_0889</name>
</gene>
<dbReference type="STRING" id="452471.Aasi_0889"/>
<feature type="region of interest" description="Disordered" evidence="1">
    <location>
        <begin position="23"/>
        <end position="55"/>
    </location>
</feature>
<evidence type="ECO:0000256" key="1">
    <source>
        <dbReference type="SAM" id="MobiDB-lite"/>
    </source>
</evidence>
<feature type="compositionally biased region" description="Basic and acidic residues" evidence="1">
    <location>
        <begin position="23"/>
        <end position="36"/>
    </location>
</feature>
<dbReference type="Pfam" id="PF12508">
    <property type="entry name" value="Transposon_TraM"/>
    <property type="match status" value="1"/>
</dbReference>
<sequence>MQYRITVKKENPFLSLYKEEKKPVVEQKKEKKENVPAKKSAPVKQPEQTDTGGFFSMHNTELDEEKRFYKAIFREAQQVQAGKALRIILQETIPSLNLDSGTILKGIPSFAGERIRIHITAGIVGKEIKQLDLVCFDKEDLIEGVFHDELARQMEEAAKQGLLEEVLDLDFKGSEIAKKANNYARNYKNINIDKGREIFVSIPQKEE</sequence>
<reference evidence="3 4" key="1">
    <citation type="journal article" date="2010" name="J. Bacteriol.">
        <title>The genome of the amoeba symbiont 'Candidatus Amoebophilus asiaticus' reveals common mechanisms for host cell interaction among amoeba-associated bacteria.</title>
        <authorList>
            <person name="Schmitz-Esser S."/>
            <person name="Tischler P."/>
            <person name="Arnold R."/>
            <person name="Montanaro J."/>
            <person name="Wagner M."/>
            <person name="Rattei T."/>
            <person name="Horn M."/>
        </authorList>
    </citation>
    <scope>NUCLEOTIDE SEQUENCE [LARGE SCALE GENOMIC DNA]</scope>
    <source>
        <strain evidence="3 4">5a2</strain>
    </source>
</reference>
<dbReference type="InterPro" id="IPR055407">
    <property type="entry name" value="TraM_C"/>
</dbReference>
<organism evidence="3 4">
    <name type="scientific">Amoebophilus asiaticus (strain 5a2)</name>
    <dbReference type="NCBI Taxonomy" id="452471"/>
    <lineage>
        <taxon>Bacteria</taxon>
        <taxon>Pseudomonadati</taxon>
        <taxon>Bacteroidota</taxon>
        <taxon>Cytophagia</taxon>
        <taxon>Cytophagales</taxon>
        <taxon>Amoebophilaceae</taxon>
        <taxon>Candidatus Amoebophilus</taxon>
    </lineage>
</organism>
<protein>
    <recommendedName>
        <fullName evidence="2">Conjugative transposon TraM C-terminal domain-containing protein</fullName>
    </recommendedName>
</protein>
<feature type="domain" description="Conjugative transposon TraM C-terminal" evidence="2">
    <location>
        <begin position="70"/>
        <end position="204"/>
    </location>
</feature>